<reference evidence="1" key="1">
    <citation type="submission" date="2019-08" db="EMBL/GenBank/DDBJ databases">
        <authorList>
            <person name="Kucharzyk K."/>
            <person name="Murdoch R.W."/>
            <person name="Higgins S."/>
            <person name="Loffler F."/>
        </authorList>
    </citation>
    <scope>NUCLEOTIDE SEQUENCE</scope>
</reference>
<protein>
    <submittedName>
        <fullName evidence="1">Uncharacterized protein</fullName>
    </submittedName>
</protein>
<gene>
    <name evidence="1" type="ORF">SDC9_175211</name>
</gene>
<evidence type="ECO:0000313" key="1">
    <source>
        <dbReference type="EMBL" id="MPN27777.1"/>
    </source>
</evidence>
<sequence length="59" mass="6808">MIVLSRESIIEGLIELREKRDTENKLIINNIKGIINNPEINDMDKLKLINNEMSKMVLG</sequence>
<dbReference type="EMBL" id="VSSQ01077784">
    <property type="protein sequence ID" value="MPN27777.1"/>
    <property type="molecule type" value="Genomic_DNA"/>
</dbReference>
<comment type="caution">
    <text evidence="1">The sequence shown here is derived from an EMBL/GenBank/DDBJ whole genome shotgun (WGS) entry which is preliminary data.</text>
</comment>
<dbReference type="AlphaFoldDB" id="A0A645GLL9"/>
<organism evidence="1">
    <name type="scientific">bioreactor metagenome</name>
    <dbReference type="NCBI Taxonomy" id="1076179"/>
    <lineage>
        <taxon>unclassified sequences</taxon>
        <taxon>metagenomes</taxon>
        <taxon>ecological metagenomes</taxon>
    </lineage>
</organism>
<name>A0A645GLL9_9ZZZZ</name>
<proteinExistence type="predicted"/>
<accession>A0A645GLL9</accession>